<organism evidence="3 4">
    <name type="scientific">Collybiopsis luxurians FD-317 M1</name>
    <dbReference type="NCBI Taxonomy" id="944289"/>
    <lineage>
        <taxon>Eukaryota</taxon>
        <taxon>Fungi</taxon>
        <taxon>Dikarya</taxon>
        <taxon>Basidiomycota</taxon>
        <taxon>Agaricomycotina</taxon>
        <taxon>Agaricomycetes</taxon>
        <taxon>Agaricomycetidae</taxon>
        <taxon>Agaricales</taxon>
        <taxon>Marasmiineae</taxon>
        <taxon>Omphalotaceae</taxon>
        <taxon>Collybiopsis</taxon>
        <taxon>Collybiopsis luxurians</taxon>
    </lineage>
</organism>
<proteinExistence type="predicted"/>
<dbReference type="EMBL" id="KN834768">
    <property type="protein sequence ID" value="KIK62210.1"/>
    <property type="molecule type" value="Genomic_DNA"/>
</dbReference>
<name>A0A0D0BEJ0_9AGAR</name>
<reference evidence="3 4" key="1">
    <citation type="submission" date="2014-04" db="EMBL/GenBank/DDBJ databases">
        <title>Evolutionary Origins and Diversification of the Mycorrhizal Mutualists.</title>
        <authorList>
            <consortium name="DOE Joint Genome Institute"/>
            <consortium name="Mycorrhizal Genomics Consortium"/>
            <person name="Kohler A."/>
            <person name="Kuo A."/>
            <person name="Nagy L.G."/>
            <person name="Floudas D."/>
            <person name="Copeland A."/>
            <person name="Barry K.W."/>
            <person name="Cichocki N."/>
            <person name="Veneault-Fourrey C."/>
            <person name="LaButti K."/>
            <person name="Lindquist E.A."/>
            <person name="Lipzen A."/>
            <person name="Lundell T."/>
            <person name="Morin E."/>
            <person name="Murat C."/>
            <person name="Riley R."/>
            <person name="Ohm R."/>
            <person name="Sun H."/>
            <person name="Tunlid A."/>
            <person name="Henrissat B."/>
            <person name="Grigoriev I.V."/>
            <person name="Hibbett D.S."/>
            <person name="Martin F."/>
        </authorList>
    </citation>
    <scope>NUCLEOTIDE SEQUENCE [LARGE SCALE GENOMIC DNA]</scope>
    <source>
        <strain evidence="3 4">FD-317 M1</strain>
    </source>
</reference>
<feature type="region of interest" description="Disordered" evidence="1">
    <location>
        <begin position="94"/>
        <end position="119"/>
    </location>
</feature>
<evidence type="ECO:0000313" key="3">
    <source>
        <dbReference type="EMBL" id="KIK62210.1"/>
    </source>
</evidence>
<evidence type="ECO:0000256" key="1">
    <source>
        <dbReference type="SAM" id="MobiDB-lite"/>
    </source>
</evidence>
<protein>
    <submittedName>
        <fullName evidence="3">Uncharacterized protein</fullName>
    </submittedName>
</protein>
<dbReference type="AlphaFoldDB" id="A0A0D0BEJ0"/>
<evidence type="ECO:0000313" key="4">
    <source>
        <dbReference type="Proteomes" id="UP000053593"/>
    </source>
</evidence>
<dbReference type="HOGENOM" id="CLU_1768287_0_0_1"/>
<feature type="transmembrane region" description="Helical" evidence="2">
    <location>
        <begin position="6"/>
        <end position="25"/>
    </location>
</feature>
<dbReference type="Proteomes" id="UP000053593">
    <property type="component" value="Unassembled WGS sequence"/>
</dbReference>
<keyword evidence="2" id="KW-0812">Transmembrane</keyword>
<keyword evidence="4" id="KW-1185">Reference proteome</keyword>
<accession>A0A0D0BEJ0</accession>
<gene>
    <name evidence="3" type="ORF">GYMLUDRAFT_553210</name>
</gene>
<keyword evidence="2" id="KW-0472">Membrane</keyword>
<evidence type="ECO:0000256" key="2">
    <source>
        <dbReference type="SAM" id="Phobius"/>
    </source>
</evidence>
<keyword evidence="2" id="KW-1133">Transmembrane helix</keyword>
<sequence>MDRPVMSLAFIVIYYSAKMPIANLTKRRRARKTRYVINSHAHVLRAAPRSISTSESRPDAIVAINRKDWSLKVRISISFWLFSISERPYPKNASLPHLRRRQPHPFHVSIPPPRLRSQRPPRLRLPLLHLLRVNLLPQHRRQPSSRV</sequence>